<dbReference type="OrthoDB" id="4843387at2759"/>
<accession>A0A0C2N410</accession>
<sequence length="109" mass="12498">MPNNKLSDLDRKRIVDAYQKGQKTSEISIVLGVARSTINSVIKNFNQSGRIDSNKRGYIKPEKHDKDQKEMIESWVDDYAGIPLRTFVTKVQEEMDISVGKKKDMQPDI</sequence>
<dbReference type="InterPro" id="IPR009057">
    <property type="entry name" value="Homeodomain-like_sf"/>
</dbReference>
<evidence type="ECO:0008006" key="3">
    <source>
        <dbReference type="Google" id="ProtNLM"/>
    </source>
</evidence>
<organism evidence="1 2">
    <name type="scientific">Thelohanellus kitauei</name>
    <name type="common">Myxosporean</name>
    <dbReference type="NCBI Taxonomy" id="669202"/>
    <lineage>
        <taxon>Eukaryota</taxon>
        <taxon>Metazoa</taxon>
        <taxon>Cnidaria</taxon>
        <taxon>Myxozoa</taxon>
        <taxon>Myxosporea</taxon>
        <taxon>Bivalvulida</taxon>
        <taxon>Platysporina</taxon>
        <taxon>Myxobolidae</taxon>
        <taxon>Thelohanellus</taxon>
    </lineage>
</organism>
<dbReference type="Gene3D" id="1.10.10.10">
    <property type="entry name" value="Winged helix-like DNA-binding domain superfamily/Winged helix DNA-binding domain"/>
    <property type="match status" value="1"/>
</dbReference>
<dbReference type="Pfam" id="PF13384">
    <property type="entry name" value="HTH_23"/>
    <property type="match status" value="1"/>
</dbReference>
<dbReference type="SUPFAM" id="SSF46689">
    <property type="entry name" value="Homeodomain-like"/>
    <property type="match status" value="1"/>
</dbReference>
<dbReference type="AlphaFoldDB" id="A0A0C2N410"/>
<dbReference type="Proteomes" id="UP000031668">
    <property type="component" value="Unassembled WGS sequence"/>
</dbReference>
<dbReference type="EMBL" id="JWZT01000435">
    <property type="protein sequence ID" value="KII74406.1"/>
    <property type="molecule type" value="Genomic_DNA"/>
</dbReference>
<reference evidence="1 2" key="1">
    <citation type="journal article" date="2014" name="Genome Biol. Evol.">
        <title>The genome of the myxosporean Thelohanellus kitauei shows adaptations to nutrient acquisition within its fish host.</title>
        <authorList>
            <person name="Yang Y."/>
            <person name="Xiong J."/>
            <person name="Zhou Z."/>
            <person name="Huo F."/>
            <person name="Miao W."/>
            <person name="Ran C."/>
            <person name="Liu Y."/>
            <person name="Zhang J."/>
            <person name="Feng J."/>
            <person name="Wang M."/>
            <person name="Wang M."/>
            <person name="Wang L."/>
            <person name="Yao B."/>
        </authorList>
    </citation>
    <scope>NUCLEOTIDE SEQUENCE [LARGE SCALE GENOMIC DNA]</scope>
    <source>
        <strain evidence="1">Wuqing</strain>
    </source>
</reference>
<evidence type="ECO:0000313" key="2">
    <source>
        <dbReference type="Proteomes" id="UP000031668"/>
    </source>
</evidence>
<evidence type="ECO:0000313" key="1">
    <source>
        <dbReference type="EMBL" id="KII74406.1"/>
    </source>
</evidence>
<proteinExistence type="predicted"/>
<dbReference type="InterPro" id="IPR036388">
    <property type="entry name" value="WH-like_DNA-bd_sf"/>
</dbReference>
<protein>
    <recommendedName>
        <fullName evidence="3">Paired domain-containing protein</fullName>
    </recommendedName>
</protein>
<name>A0A0C2N410_THEKT</name>
<gene>
    <name evidence="1" type="ORF">RF11_13329</name>
</gene>
<keyword evidence="2" id="KW-1185">Reference proteome</keyword>
<comment type="caution">
    <text evidence="1">The sequence shown here is derived from an EMBL/GenBank/DDBJ whole genome shotgun (WGS) entry which is preliminary data.</text>
</comment>